<evidence type="ECO:0000256" key="1">
    <source>
        <dbReference type="ARBA" id="ARBA00006484"/>
    </source>
</evidence>
<dbReference type="InterPro" id="IPR002347">
    <property type="entry name" value="SDR_fam"/>
</dbReference>
<dbReference type="PANTHER" id="PTHR24321:SF8">
    <property type="entry name" value="ESTRADIOL 17-BETA-DEHYDROGENASE 8-RELATED"/>
    <property type="match status" value="1"/>
</dbReference>
<dbReference type="CDD" id="cd05233">
    <property type="entry name" value="SDR_c"/>
    <property type="match status" value="1"/>
</dbReference>
<comment type="caution">
    <text evidence="3">The sequence shown here is derived from an EMBL/GenBank/DDBJ whole genome shotgun (WGS) entry which is preliminary data.</text>
</comment>
<dbReference type="InterPro" id="IPR020904">
    <property type="entry name" value="Sc_DH/Rdtase_CS"/>
</dbReference>
<dbReference type="EMBL" id="LNQE01000347">
    <property type="protein sequence ID" value="KUG27241.1"/>
    <property type="molecule type" value="Genomic_DNA"/>
</dbReference>
<dbReference type="PROSITE" id="PS00061">
    <property type="entry name" value="ADH_SHORT"/>
    <property type="match status" value="1"/>
</dbReference>
<reference evidence="3" key="1">
    <citation type="journal article" date="2015" name="Proc. Natl. Acad. Sci. U.S.A.">
        <title>Networks of energetic and metabolic interactions define dynamics in microbial communities.</title>
        <authorList>
            <person name="Embree M."/>
            <person name="Liu J.K."/>
            <person name="Al-Bassam M.M."/>
            <person name="Zengler K."/>
        </authorList>
    </citation>
    <scope>NUCLEOTIDE SEQUENCE</scope>
</reference>
<dbReference type="AlphaFoldDB" id="A0A0W8G2G2"/>
<dbReference type="PRINTS" id="PR00081">
    <property type="entry name" value="GDHRDH"/>
</dbReference>
<dbReference type="PRINTS" id="PR00080">
    <property type="entry name" value="SDRFAMILY"/>
</dbReference>
<dbReference type="InterPro" id="IPR036291">
    <property type="entry name" value="NAD(P)-bd_dom_sf"/>
</dbReference>
<dbReference type="FunFam" id="3.40.50.720:FF:000084">
    <property type="entry name" value="Short-chain dehydrogenase reductase"/>
    <property type="match status" value="1"/>
</dbReference>
<protein>
    <submittedName>
        <fullName evidence="3">3-oxoacyl-acp reductase</fullName>
        <ecNumber evidence="3">1.1.1.100</ecNumber>
    </submittedName>
</protein>
<dbReference type="GO" id="GO:0004316">
    <property type="term" value="F:3-oxoacyl-[acyl-carrier-protein] reductase (NADPH) activity"/>
    <property type="evidence" value="ECO:0007669"/>
    <property type="project" value="UniProtKB-EC"/>
</dbReference>
<organism evidence="3">
    <name type="scientific">hydrocarbon metagenome</name>
    <dbReference type="NCBI Taxonomy" id="938273"/>
    <lineage>
        <taxon>unclassified sequences</taxon>
        <taxon>metagenomes</taxon>
        <taxon>ecological metagenomes</taxon>
    </lineage>
</organism>
<accession>A0A0W8G2G2</accession>
<dbReference type="PANTHER" id="PTHR24321">
    <property type="entry name" value="DEHYDROGENASES, SHORT CHAIN"/>
    <property type="match status" value="1"/>
</dbReference>
<evidence type="ECO:0000313" key="3">
    <source>
        <dbReference type="EMBL" id="KUG27241.1"/>
    </source>
</evidence>
<sequence length="250" mass="25882">MNGAALVTGAARGIGLACAMALSREGLRVYGTDLDRPGRPEEADRFAGFFIADLSREDQAAAVAAQVRQREDGLACLVNNAALQVTKPLAETGVAEFRAVLDVNLVAPFVLAVELLEHLKRAGGAVVNIASVHAVATSPAIGAYAASKGGLLALTRTMALEFAPMVRANAVLPGAVDTDMLRRGLTRDLYGEAAGDPCAALAGRHPLGRIGRPEDIAQTVVFLSDPEKSAFITGQGFAVDGGCLCKLSTE</sequence>
<comment type="similarity">
    <text evidence="1">Belongs to the short-chain dehydrogenases/reductases (SDR) family.</text>
</comment>
<dbReference type="SUPFAM" id="SSF51735">
    <property type="entry name" value="NAD(P)-binding Rossmann-fold domains"/>
    <property type="match status" value="1"/>
</dbReference>
<name>A0A0W8G2G2_9ZZZZ</name>
<evidence type="ECO:0000256" key="2">
    <source>
        <dbReference type="ARBA" id="ARBA00023002"/>
    </source>
</evidence>
<dbReference type="Pfam" id="PF13561">
    <property type="entry name" value="adh_short_C2"/>
    <property type="match status" value="1"/>
</dbReference>
<proteinExistence type="inferred from homology"/>
<gene>
    <name evidence="3" type="ORF">ASZ90_002911</name>
</gene>
<keyword evidence="2 3" id="KW-0560">Oxidoreductase</keyword>
<dbReference type="Gene3D" id="3.40.50.720">
    <property type="entry name" value="NAD(P)-binding Rossmann-like Domain"/>
    <property type="match status" value="1"/>
</dbReference>
<dbReference type="EC" id="1.1.1.100" evidence="3"/>